<feature type="domain" description="Methyltransferase" evidence="1">
    <location>
        <begin position="9"/>
        <end position="196"/>
    </location>
</feature>
<sequence length="218" mass="24747">MLSTGSDEFHNVLAEEILCPNLFRVGRIGDGGKWMCGPQFIPDWDRKCVIYCFGISTDPSFETEINNVTQGKCDIVAVDTKRYTYPTEQLAAIGAQYIETRISPTTTDNSITVTDLMKKMNHDHIDVLKMDIEGSEYAIASEIFSLNICQMMVELHHPGRDYTKFIRWLKRASAAGYYLIHHEVNIKSLSCVEVTLMHESCLDRFGPLIPLARFLRSS</sequence>
<reference evidence="2" key="1">
    <citation type="journal article" date="2013" name="Genetics">
        <title>The draft genome and transcriptome of Panagrellus redivivus are shaped by the harsh demands of a free-living lifestyle.</title>
        <authorList>
            <person name="Srinivasan J."/>
            <person name="Dillman A.R."/>
            <person name="Macchietto M.G."/>
            <person name="Heikkinen L."/>
            <person name="Lakso M."/>
            <person name="Fracchia K.M."/>
            <person name="Antoshechkin I."/>
            <person name="Mortazavi A."/>
            <person name="Wong G."/>
            <person name="Sternberg P.W."/>
        </authorList>
    </citation>
    <scope>NUCLEOTIDE SEQUENCE [LARGE SCALE GENOMIC DNA]</scope>
    <source>
        <strain evidence="2">MT8872</strain>
    </source>
</reference>
<proteinExistence type="predicted"/>
<protein>
    <submittedName>
        <fullName evidence="3">Methyltranfer_dom domain-containing protein</fullName>
    </submittedName>
</protein>
<dbReference type="Proteomes" id="UP000492821">
    <property type="component" value="Unassembled WGS sequence"/>
</dbReference>
<evidence type="ECO:0000259" key="1">
    <source>
        <dbReference type="Pfam" id="PF13383"/>
    </source>
</evidence>
<reference evidence="3" key="2">
    <citation type="submission" date="2020-10" db="UniProtKB">
        <authorList>
            <consortium name="WormBaseParasite"/>
        </authorList>
    </citation>
    <scope>IDENTIFICATION</scope>
</reference>
<keyword evidence="2" id="KW-1185">Reference proteome</keyword>
<name>A0A7E4VDF1_PANRE</name>
<evidence type="ECO:0000313" key="2">
    <source>
        <dbReference type="Proteomes" id="UP000492821"/>
    </source>
</evidence>
<dbReference type="AlphaFoldDB" id="A0A7E4VDF1"/>
<dbReference type="Pfam" id="PF13383">
    <property type="entry name" value="Methyltransf_22"/>
    <property type="match status" value="1"/>
</dbReference>
<dbReference type="WBParaSite" id="Pan_g19684.t1">
    <property type="protein sequence ID" value="Pan_g19684.t1"/>
    <property type="gene ID" value="Pan_g19684"/>
</dbReference>
<dbReference type="PANTHER" id="PTHR32026">
    <property type="entry name" value="METHYLTRANSFERASE-LIKE PROTEIN 24"/>
    <property type="match status" value="1"/>
</dbReference>
<accession>A0A7E4VDF1</accession>
<dbReference type="Gene3D" id="3.40.50.150">
    <property type="entry name" value="Vaccinia Virus protein VP39"/>
    <property type="match status" value="1"/>
</dbReference>
<dbReference type="InterPro" id="IPR026913">
    <property type="entry name" value="METTL24"/>
</dbReference>
<organism evidence="2 3">
    <name type="scientific">Panagrellus redivivus</name>
    <name type="common">Microworm</name>
    <dbReference type="NCBI Taxonomy" id="6233"/>
    <lineage>
        <taxon>Eukaryota</taxon>
        <taxon>Metazoa</taxon>
        <taxon>Ecdysozoa</taxon>
        <taxon>Nematoda</taxon>
        <taxon>Chromadorea</taxon>
        <taxon>Rhabditida</taxon>
        <taxon>Tylenchina</taxon>
        <taxon>Panagrolaimomorpha</taxon>
        <taxon>Panagrolaimoidea</taxon>
        <taxon>Panagrolaimidae</taxon>
        <taxon>Panagrellus</taxon>
    </lineage>
</organism>
<evidence type="ECO:0000313" key="3">
    <source>
        <dbReference type="WBParaSite" id="Pan_g19684.t1"/>
    </source>
</evidence>
<dbReference type="PANTHER" id="PTHR32026:SF27">
    <property type="entry name" value="METHYLTRANSFERASE FKBM DOMAIN-CONTAINING PROTEIN-RELATED"/>
    <property type="match status" value="1"/>
</dbReference>
<dbReference type="InterPro" id="IPR025714">
    <property type="entry name" value="Methyltranfer_dom"/>
</dbReference>
<dbReference type="InterPro" id="IPR029063">
    <property type="entry name" value="SAM-dependent_MTases_sf"/>
</dbReference>
<dbReference type="SUPFAM" id="SSF53335">
    <property type="entry name" value="S-adenosyl-L-methionine-dependent methyltransferases"/>
    <property type="match status" value="1"/>
</dbReference>